<feature type="domain" description="ABC transporter" evidence="6">
    <location>
        <begin position="332"/>
        <end position="561"/>
    </location>
</feature>
<dbReference type="PROSITE" id="PS50893">
    <property type="entry name" value="ABC_TRANSPORTER_2"/>
    <property type="match status" value="1"/>
</dbReference>
<evidence type="ECO:0000256" key="3">
    <source>
        <dbReference type="ARBA" id="ARBA00022989"/>
    </source>
</evidence>
<keyword evidence="4 5" id="KW-0472">Membrane</keyword>
<organism evidence="8 9">
    <name type="scientific">Streptomyces coerulescens</name>
    <dbReference type="NCBI Taxonomy" id="29304"/>
    <lineage>
        <taxon>Bacteria</taxon>
        <taxon>Bacillati</taxon>
        <taxon>Actinomycetota</taxon>
        <taxon>Actinomycetes</taxon>
        <taxon>Kitasatosporales</taxon>
        <taxon>Streptomycetaceae</taxon>
        <taxon>Streptomyces</taxon>
    </lineage>
</organism>
<dbReference type="PANTHER" id="PTHR43394">
    <property type="entry name" value="ATP-DEPENDENT PERMEASE MDL1, MITOCHONDRIAL"/>
    <property type="match status" value="1"/>
</dbReference>
<evidence type="ECO:0000313" key="8">
    <source>
        <dbReference type="EMBL" id="MFC5220485.1"/>
    </source>
</evidence>
<evidence type="ECO:0000256" key="1">
    <source>
        <dbReference type="ARBA" id="ARBA00004651"/>
    </source>
</evidence>
<feature type="domain" description="ABC transmembrane type-1" evidence="7">
    <location>
        <begin position="24"/>
        <end position="304"/>
    </location>
</feature>
<feature type="transmembrane region" description="Helical" evidence="5">
    <location>
        <begin position="61"/>
        <end position="79"/>
    </location>
</feature>
<dbReference type="InterPro" id="IPR011527">
    <property type="entry name" value="ABC1_TM_dom"/>
</dbReference>
<evidence type="ECO:0000256" key="4">
    <source>
        <dbReference type="ARBA" id="ARBA00023136"/>
    </source>
</evidence>
<keyword evidence="8" id="KW-0067">ATP-binding</keyword>
<dbReference type="Gene3D" id="1.20.1560.10">
    <property type="entry name" value="ABC transporter type 1, transmembrane domain"/>
    <property type="match status" value="1"/>
</dbReference>
<evidence type="ECO:0000259" key="7">
    <source>
        <dbReference type="PROSITE" id="PS50929"/>
    </source>
</evidence>
<dbReference type="CDD" id="cd07346">
    <property type="entry name" value="ABC_6TM_exporters"/>
    <property type="match status" value="1"/>
</dbReference>
<evidence type="ECO:0000259" key="6">
    <source>
        <dbReference type="PROSITE" id="PS50893"/>
    </source>
</evidence>
<dbReference type="InterPro" id="IPR036640">
    <property type="entry name" value="ABC1_TM_sf"/>
</dbReference>
<dbReference type="EMBL" id="JBHSKM010000050">
    <property type="protein sequence ID" value="MFC5220485.1"/>
    <property type="molecule type" value="Genomic_DNA"/>
</dbReference>
<protein>
    <submittedName>
        <fullName evidence="8">ABC transporter ATP-binding protein</fullName>
    </submittedName>
</protein>
<dbReference type="PROSITE" id="PS00211">
    <property type="entry name" value="ABC_TRANSPORTER_1"/>
    <property type="match status" value="1"/>
</dbReference>
<keyword evidence="2 5" id="KW-0812">Transmembrane</keyword>
<dbReference type="Pfam" id="PF00005">
    <property type="entry name" value="ABC_tran"/>
    <property type="match status" value="1"/>
</dbReference>
<dbReference type="PANTHER" id="PTHR43394:SF1">
    <property type="entry name" value="ATP-BINDING CASSETTE SUB-FAMILY B MEMBER 10, MITOCHONDRIAL"/>
    <property type="match status" value="1"/>
</dbReference>
<dbReference type="InterPro" id="IPR003439">
    <property type="entry name" value="ABC_transporter-like_ATP-bd"/>
</dbReference>
<feature type="transmembrane region" description="Helical" evidence="5">
    <location>
        <begin position="131"/>
        <end position="153"/>
    </location>
</feature>
<comment type="subcellular location">
    <subcellularLocation>
        <location evidence="1">Cell membrane</location>
        <topology evidence="1">Multi-pass membrane protein</topology>
    </subcellularLocation>
</comment>
<evidence type="ECO:0000313" key="9">
    <source>
        <dbReference type="Proteomes" id="UP001596263"/>
    </source>
</evidence>
<dbReference type="PROSITE" id="PS50929">
    <property type="entry name" value="ABC_TM1F"/>
    <property type="match status" value="1"/>
</dbReference>
<keyword evidence="9" id="KW-1185">Reference proteome</keyword>
<proteinExistence type="predicted"/>
<dbReference type="SUPFAM" id="SSF52540">
    <property type="entry name" value="P-loop containing nucleoside triphosphate hydrolases"/>
    <property type="match status" value="1"/>
</dbReference>
<dbReference type="Proteomes" id="UP001596263">
    <property type="component" value="Unassembled WGS sequence"/>
</dbReference>
<name>A0ABW0CX13_STRCD</name>
<accession>A0ABW0CX13</accession>
<keyword evidence="8" id="KW-0547">Nucleotide-binding</keyword>
<dbReference type="SUPFAM" id="SSF90123">
    <property type="entry name" value="ABC transporter transmembrane region"/>
    <property type="match status" value="1"/>
</dbReference>
<evidence type="ECO:0000256" key="5">
    <source>
        <dbReference type="SAM" id="Phobius"/>
    </source>
</evidence>
<keyword evidence="3 5" id="KW-1133">Transmembrane helix</keyword>
<dbReference type="Gene3D" id="3.40.50.300">
    <property type="entry name" value="P-loop containing nucleotide triphosphate hydrolases"/>
    <property type="match status" value="1"/>
</dbReference>
<reference evidence="9" key="1">
    <citation type="journal article" date="2019" name="Int. J. Syst. Evol. Microbiol.">
        <title>The Global Catalogue of Microorganisms (GCM) 10K type strain sequencing project: providing services to taxonomists for standard genome sequencing and annotation.</title>
        <authorList>
            <consortium name="The Broad Institute Genomics Platform"/>
            <consortium name="The Broad Institute Genome Sequencing Center for Infectious Disease"/>
            <person name="Wu L."/>
            <person name="Ma J."/>
        </authorList>
    </citation>
    <scope>NUCLEOTIDE SEQUENCE [LARGE SCALE GENOMIC DNA]</scope>
    <source>
        <strain evidence="9">KCTC 42586</strain>
    </source>
</reference>
<dbReference type="RefSeq" id="WP_380865309.1">
    <property type="nucleotide sequence ID" value="NZ_JBHSKM010000050.1"/>
</dbReference>
<dbReference type="InterPro" id="IPR039421">
    <property type="entry name" value="Type_1_exporter"/>
</dbReference>
<comment type="caution">
    <text evidence="8">The sequence shown here is derived from an EMBL/GenBank/DDBJ whole genome shotgun (WGS) entry which is preliminary data.</text>
</comment>
<gene>
    <name evidence="8" type="ORF">ACFPQ9_42435</name>
</gene>
<dbReference type="InterPro" id="IPR027417">
    <property type="entry name" value="P-loop_NTPase"/>
</dbReference>
<dbReference type="InterPro" id="IPR017871">
    <property type="entry name" value="ABC_transporter-like_CS"/>
</dbReference>
<feature type="transmembrane region" description="Helical" evidence="5">
    <location>
        <begin position="251"/>
        <end position="269"/>
    </location>
</feature>
<sequence>MARAGSGFRGVLRAGFEGRSRALLASTLLMTLHQASGILIPLTVGKALDSGMGGAWEEVARWSAVICLVFAVMAVSGAMGSRMSYAAELTTTHSGRTNVVRRVLSPYGFAEPAPRPGELAALALMDTQQAAAVWTVAGIVVPALLSMLIGFVALALVSLPLAAVMAVGALLTLALSRELARRLGDRVDDERDGALDAGAHIEDMLSGLRTLKGINAETAAVERYRKLNERAVRSRVAAVHWESRLRAANSAASGLVLVAVIWISGSAALSGHMTVGQLVGAFGLAQGIAVALDRVATMASTATRAASSHRRLAALHDAPPAVRETTDRALPAPAGDLRLTHVRAGSLRDVSLWIPAGACVGIVATDEQDSGALLSLLAREGPYTGTVAVDGMDLMDASIASVRRAVAVSRHDAELFPGTVRANIAPGPDAAETVDTVVTAAAVDDVVSALPSGLDTAVTERGRSLSGGQRQRVVLARALATGAPVLVLADPLSATDAVTEHRVARGIRQVRAGRTTLLLTSSPALLSMCDRVVLLEGGTVAGTGTHAQLAKDPRYARVVFS</sequence>
<dbReference type="GO" id="GO:0005524">
    <property type="term" value="F:ATP binding"/>
    <property type="evidence" value="ECO:0007669"/>
    <property type="project" value="UniProtKB-KW"/>
</dbReference>
<feature type="transmembrane region" description="Helical" evidence="5">
    <location>
        <begin position="159"/>
        <end position="176"/>
    </location>
</feature>
<dbReference type="Pfam" id="PF00664">
    <property type="entry name" value="ABC_membrane"/>
    <property type="match status" value="1"/>
</dbReference>
<evidence type="ECO:0000256" key="2">
    <source>
        <dbReference type="ARBA" id="ARBA00022692"/>
    </source>
</evidence>